<comment type="caution">
    <text evidence="2">The sequence shown here is derived from an EMBL/GenBank/DDBJ whole genome shotgun (WGS) entry which is preliminary data.</text>
</comment>
<accession>A0AAE8MBN0</accession>
<name>A0AAE8MBN0_9HYPO</name>
<reference evidence="2" key="1">
    <citation type="submission" date="2018-03" db="EMBL/GenBank/DDBJ databases">
        <authorList>
            <person name="Guldener U."/>
        </authorList>
    </citation>
    <scope>NUCLEOTIDE SEQUENCE</scope>
</reference>
<feature type="compositionally biased region" description="Basic and acidic residues" evidence="1">
    <location>
        <begin position="70"/>
        <end position="79"/>
    </location>
</feature>
<evidence type="ECO:0000313" key="3">
    <source>
        <dbReference type="Proteomes" id="UP001187734"/>
    </source>
</evidence>
<sequence length="176" mass="19645">MSKLPTRPPAQVGPRASTYIDKDKLAYPIPPSPQAKERRPAPKSTKFKQPTLHPSRHAAAAGETGLPTARDARTIDFHQVKPAYPAPADRRRRIKSTQNPTPLQLPELLREIIGEIEAKDGLPSADRNNKATLLLTGPFRTAKSSAKDLTPLVLKLQYAKYHDALRAPWKNRLLRR</sequence>
<proteinExistence type="predicted"/>
<feature type="region of interest" description="Disordered" evidence="1">
    <location>
        <begin position="1"/>
        <end position="103"/>
    </location>
</feature>
<dbReference type="EMBL" id="ONZP01000257">
    <property type="protein sequence ID" value="SPJ79172.1"/>
    <property type="molecule type" value="Genomic_DNA"/>
</dbReference>
<organism evidence="2 3">
    <name type="scientific">Fusarium torulosum</name>
    <dbReference type="NCBI Taxonomy" id="33205"/>
    <lineage>
        <taxon>Eukaryota</taxon>
        <taxon>Fungi</taxon>
        <taxon>Dikarya</taxon>
        <taxon>Ascomycota</taxon>
        <taxon>Pezizomycotina</taxon>
        <taxon>Sordariomycetes</taxon>
        <taxon>Hypocreomycetidae</taxon>
        <taxon>Hypocreales</taxon>
        <taxon>Nectriaceae</taxon>
        <taxon>Fusarium</taxon>
    </lineage>
</organism>
<evidence type="ECO:0000313" key="2">
    <source>
        <dbReference type="EMBL" id="SPJ79172.1"/>
    </source>
</evidence>
<dbReference type="Proteomes" id="UP001187734">
    <property type="component" value="Unassembled WGS sequence"/>
</dbReference>
<keyword evidence="3" id="KW-1185">Reference proteome</keyword>
<protein>
    <submittedName>
        <fullName evidence="2">Uncharacterized protein</fullName>
    </submittedName>
</protein>
<dbReference type="AlphaFoldDB" id="A0AAE8MBN0"/>
<evidence type="ECO:0000256" key="1">
    <source>
        <dbReference type="SAM" id="MobiDB-lite"/>
    </source>
</evidence>
<gene>
    <name evidence="2" type="ORF">FTOL_07563</name>
</gene>